<accession>A0AA40VQ04</accession>
<dbReference type="EMBL" id="VJXY01000004">
    <property type="protein sequence ID" value="MBD6615302.1"/>
    <property type="molecule type" value="Genomic_DNA"/>
</dbReference>
<gene>
    <name evidence="6" type="ORF">FNW02_05455</name>
</gene>
<dbReference type="CDD" id="cd13860">
    <property type="entry name" value="CuRO_1_2dMco_1"/>
    <property type="match status" value="1"/>
</dbReference>
<keyword evidence="7" id="KW-1185">Reference proteome</keyword>
<dbReference type="AlphaFoldDB" id="A0AA40VQ04"/>
<dbReference type="Pfam" id="PF07731">
    <property type="entry name" value="Cu-oxidase_2"/>
    <property type="match status" value="1"/>
</dbReference>
<protein>
    <submittedName>
        <fullName evidence="6">Copper oxidase</fullName>
    </submittedName>
</protein>
<organism evidence="6 7">
    <name type="scientific">Komarekiella delphini-convector SJRDD-AB1</name>
    <dbReference type="NCBI Taxonomy" id="2593771"/>
    <lineage>
        <taxon>Bacteria</taxon>
        <taxon>Bacillati</taxon>
        <taxon>Cyanobacteriota</taxon>
        <taxon>Cyanophyceae</taxon>
        <taxon>Nostocales</taxon>
        <taxon>Nostocaceae</taxon>
        <taxon>Komarekiella</taxon>
        <taxon>Komarekiella delphini-convector</taxon>
    </lineage>
</organism>
<dbReference type="PANTHER" id="PTHR11709:SF394">
    <property type="entry name" value="FI03373P-RELATED"/>
    <property type="match status" value="1"/>
</dbReference>
<dbReference type="RefSeq" id="WP_191756549.1">
    <property type="nucleotide sequence ID" value="NZ_VJXY01000004.1"/>
</dbReference>
<dbReference type="SUPFAM" id="SSF49503">
    <property type="entry name" value="Cupredoxins"/>
    <property type="match status" value="2"/>
</dbReference>
<feature type="domain" description="Plastocyanin-like" evidence="5">
    <location>
        <begin position="180"/>
        <end position="292"/>
    </location>
</feature>
<dbReference type="Gene3D" id="2.60.40.420">
    <property type="entry name" value="Cupredoxins - blue copper proteins"/>
    <property type="match status" value="1"/>
</dbReference>
<evidence type="ECO:0000259" key="4">
    <source>
        <dbReference type="Pfam" id="PF07731"/>
    </source>
</evidence>
<evidence type="ECO:0000313" key="6">
    <source>
        <dbReference type="EMBL" id="MBD6615302.1"/>
    </source>
</evidence>
<evidence type="ECO:0000256" key="2">
    <source>
        <dbReference type="ARBA" id="ARBA00023002"/>
    </source>
</evidence>
<dbReference type="GO" id="GO:0016491">
    <property type="term" value="F:oxidoreductase activity"/>
    <property type="evidence" value="ECO:0007669"/>
    <property type="project" value="UniProtKB-KW"/>
</dbReference>
<comment type="caution">
    <text evidence="6">The sequence shown here is derived from an EMBL/GenBank/DDBJ whole genome shotgun (WGS) entry which is preliminary data.</text>
</comment>
<evidence type="ECO:0000256" key="3">
    <source>
        <dbReference type="ARBA" id="ARBA00023008"/>
    </source>
</evidence>
<dbReference type="InterPro" id="IPR011707">
    <property type="entry name" value="Cu-oxidase-like_N"/>
</dbReference>
<keyword evidence="1" id="KW-0479">Metal-binding</keyword>
<sequence>MKTRRNIDMNSSAADSHAGMVMKPKATRSQLLAVTLLTLLALAFGVFIAALYGNFTMSAKNMQPESMPGMNMGNQSMPGMNMNNDNESMSGMNMGGAKSPTPISSLPLAPMSSVTQMNGLVMPPGMIMTSDMSMEAMADMAAVDLTKIAYTAPVDVRGDQTLTPKLENGVKVFNLDVSLIKWNILPNVQVAAYAFNRQVPGPRIRVTEGDRVRIVVKSNLPEPTTVHWHGMIVPNNMDGPADVTQKPIAPGASYIYEFTVKQAGTYFYHSHKDVDRQQTLGMYGALIVDPKNKPKTPAYDQDVVVQLQEWTVKQGYTFPAMPMEGLMPNFFTINGKAYPSTETINAKIGQKIRFRFIGSNNAFIHPMHIHGGPFKIIETDGNLLPATAQIEKDTINVAPGERYDVIWTARDQGKWLLHCHIAHHATNDNVEVEGGGGLTMIINVT</sequence>
<evidence type="ECO:0000259" key="5">
    <source>
        <dbReference type="Pfam" id="PF07732"/>
    </source>
</evidence>
<dbReference type="PANTHER" id="PTHR11709">
    <property type="entry name" value="MULTI-COPPER OXIDASE"/>
    <property type="match status" value="1"/>
</dbReference>
<keyword evidence="2" id="KW-0560">Oxidoreductase</keyword>
<keyword evidence="3" id="KW-0186">Copper</keyword>
<dbReference type="InterPro" id="IPR045087">
    <property type="entry name" value="Cu-oxidase_fam"/>
</dbReference>
<dbReference type="Proteomes" id="UP001165986">
    <property type="component" value="Unassembled WGS sequence"/>
</dbReference>
<reference evidence="6" key="1">
    <citation type="submission" date="2019-07" db="EMBL/GenBank/DDBJ databases">
        <title>Toxilogical consequences of a new and cryptic species of cyanobacteria (Komarekiella delphini-convector) recovered from the epidermis of a bottlenose dolphin and 1500 ft. in the air.</title>
        <authorList>
            <person name="Brown A.O."/>
            <person name="Dvorak P."/>
            <person name="Villanueva C.D."/>
            <person name="Foss A.J."/>
            <person name="Garvey A.D."/>
            <person name="Gibson Q.A."/>
            <person name="Johansen J.R."/>
            <person name="Casamatta D.A."/>
        </authorList>
    </citation>
    <scope>NUCLEOTIDE SEQUENCE</scope>
    <source>
        <strain evidence="6">SJRDD-AB1</strain>
    </source>
</reference>
<evidence type="ECO:0000313" key="7">
    <source>
        <dbReference type="Proteomes" id="UP001165986"/>
    </source>
</evidence>
<dbReference type="Pfam" id="PF07732">
    <property type="entry name" value="Cu-oxidase_3"/>
    <property type="match status" value="1"/>
</dbReference>
<dbReference type="CDD" id="cd04202">
    <property type="entry name" value="CuRO_D2_2dMcoN_like"/>
    <property type="match status" value="1"/>
</dbReference>
<dbReference type="GO" id="GO:0005507">
    <property type="term" value="F:copper ion binding"/>
    <property type="evidence" value="ECO:0007669"/>
    <property type="project" value="InterPro"/>
</dbReference>
<proteinExistence type="predicted"/>
<dbReference type="InterPro" id="IPR011706">
    <property type="entry name" value="Cu-oxidase_C"/>
</dbReference>
<dbReference type="InterPro" id="IPR008972">
    <property type="entry name" value="Cupredoxin"/>
</dbReference>
<feature type="domain" description="Plastocyanin-like" evidence="4">
    <location>
        <begin position="328"/>
        <end position="427"/>
    </location>
</feature>
<name>A0AA40VQ04_9NOST</name>
<evidence type="ECO:0000256" key="1">
    <source>
        <dbReference type="ARBA" id="ARBA00022723"/>
    </source>
</evidence>